<feature type="transmembrane region" description="Helical" evidence="5">
    <location>
        <begin position="271"/>
        <end position="290"/>
    </location>
</feature>
<feature type="transmembrane region" description="Helical" evidence="5">
    <location>
        <begin position="36"/>
        <end position="55"/>
    </location>
</feature>
<evidence type="ECO:0000256" key="1">
    <source>
        <dbReference type="ARBA" id="ARBA00004651"/>
    </source>
</evidence>
<proteinExistence type="predicted"/>
<feature type="transmembrane region" description="Helical" evidence="5">
    <location>
        <begin position="296"/>
        <end position="320"/>
    </location>
</feature>
<dbReference type="SUPFAM" id="SSF103473">
    <property type="entry name" value="MFS general substrate transporter"/>
    <property type="match status" value="1"/>
</dbReference>
<feature type="transmembrane region" description="Helical" evidence="5">
    <location>
        <begin position="132"/>
        <end position="154"/>
    </location>
</feature>
<comment type="caution">
    <text evidence="7">The sequence shown here is derived from an EMBL/GenBank/DDBJ whole genome shotgun (WGS) entry which is preliminary data.</text>
</comment>
<dbReference type="RefSeq" id="WP_378245778.1">
    <property type="nucleotide sequence ID" value="NZ_JBHRWK010000089.1"/>
</dbReference>
<dbReference type="Proteomes" id="UP001595645">
    <property type="component" value="Unassembled WGS sequence"/>
</dbReference>
<evidence type="ECO:0000256" key="4">
    <source>
        <dbReference type="ARBA" id="ARBA00023136"/>
    </source>
</evidence>
<evidence type="ECO:0000256" key="5">
    <source>
        <dbReference type="SAM" id="Phobius"/>
    </source>
</evidence>
<feature type="transmembrane region" description="Helical" evidence="5">
    <location>
        <begin position="332"/>
        <end position="351"/>
    </location>
</feature>
<comment type="subcellular location">
    <subcellularLocation>
        <location evidence="1">Cell membrane</location>
        <topology evidence="1">Multi-pass membrane protein</topology>
    </subcellularLocation>
</comment>
<keyword evidence="3 5" id="KW-1133">Transmembrane helix</keyword>
<feature type="transmembrane region" description="Helical" evidence="5">
    <location>
        <begin position="357"/>
        <end position="378"/>
    </location>
</feature>
<feature type="domain" description="Major facilitator superfamily (MFS) profile" evidence="6">
    <location>
        <begin position="1"/>
        <end position="382"/>
    </location>
</feature>
<gene>
    <name evidence="7" type="ORF">ACFOSH_38640</name>
</gene>
<dbReference type="InterPro" id="IPR005828">
    <property type="entry name" value="MFS_sugar_transport-like"/>
</dbReference>
<organism evidence="7 8">
    <name type="scientific">Amycolatopsis speibonae</name>
    <dbReference type="NCBI Taxonomy" id="1450224"/>
    <lineage>
        <taxon>Bacteria</taxon>
        <taxon>Bacillati</taxon>
        <taxon>Actinomycetota</taxon>
        <taxon>Actinomycetes</taxon>
        <taxon>Pseudonocardiales</taxon>
        <taxon>Pseudonocardiaceae</taxon>
        <taxon>Amycolatopsis</taxon>
    </lineage>
</organism>
<evidence type="ECO:0000256" key="3">
    <source>
        <dbReference type="ARBA" id="ARBA00022989"/>
    </source>
</evidence>
<feature type="transmembrane region" description="Helical" evidence="5">
    <location>
        <begin position="67"/>
        <end position="86"/>
    </location>
</feature>
<feature type="transmembrane region" description="Helical" evidence="5">
    <location>
        <begin position="92"/>
        <end position="111"/>
    </location>
</feature>
<feature type="transmembrane region" description="Helical" evidence="5">
    <location>
        <begin position="241"/>
        <end position="259"/>
    </location>
</feature>
<dbReference type="PROSITE" id="PS50850">
    <property type="entry name" value="MFS"/>
    <property type="match status" value="1"/>
</dbReference>
<sequence>MKPMFALFTGVACLSTAVVGLSTTAALIVVEHAGPAWSGLPNAVLVLGSAVGSLSSGTLAARYGRRLVLVLMYGAAVVGAVISFAGVLGDSVLALVAGMPLIGFGNSGAQLSRYTAADLAPEHRKGFALSTMVWAGTVGAVAGPALIAPAAALAEAAELPALSGPIAAGAIVVAIAVIAVAALPRGLAAPAERAPRSERMSVRNPVILGPLVAMVGAQLAMVAVMTMTPVQLHEHGQGLDVVGWVLSAHLIGMFALAPLSGWITDRWGGRATIFGGIGTLTVAAVTAIGAPDSHHVGIPLAMFLLGYGWNLVFVGGSGMLSRDLPPAQRGRAQGTVDAFVWGTSAVASLLAGQLFGLGGYVLVAVAGGLCALVPLAVIGRRVGVPESGEKAGLR</sequence>
<dbReference type="PANTHER" id="PTHR23534">
    <property type="entry name" value="MFS PERMEASE"/>
    <property type="match status" value="1"/>
</dbReference>
<dbReference type="Pfam" id="PF07690">
    <property type="entry name" value="MFS_1"/>
    <property type="match status" value="1"/>
</dbReference>
<dbReference type="EMBL" id="JBHRWK010000089">
    <property type="protein sequence ID" value="MFC3455388.1"/>
    <property type="molecule type" value="Genomic_DNA"/>
</dbReference>
<reference evidence="8" key="1">
    <citation type="journal article" date="2019" name="Int. J. Syst. Evol. Microbiol.">
        <title>The Global Catalogue of Microorganisms (GCM) 10K type strain sequencing project: providing services to taxonomists for standard genome sequencing and annotation.</title>
        <authorList>
            <consortium name="The Broad Institute Genomics Platform"/>
            <consortium name="The Broad Institute Genome Sequencing Center for Infectious Disease"/>
            <person name="Wu L."/>
            <person name="Ma J."/>
        </authorList>
    </citation>
    <scope>NUCLEOTIDE SEQUENCE [LARGE SCALE GENOMIC DNA]</scope>
    <source>
        <strain evidence="8">CGMCC 4.7676</strain>
    </source>
</reference>
<feature type="transmembrane region" description="Helical" evidence="5">
    <location>
        <begin position="166"/>
        <end position="184"/>
    </location>
</feature>
<evidence type="ECO:0000256" key="2">
    <source>
        <dbReference type="ARBA" id="ARBA00022692"/>
    </source>
</evidence>
<evidence type="ECO:0000259" key="6">
    <source>
        <dbReference type="PROSITE" id="PS50850"/>
    </source>
</evidence>
<dbReference type="Pfam" id="PF00083">
    <property type="entry name" value="Sugar_tr"/>
    <property type="match status" value="1"/>
</dbReference>
<dbReference type="InterPro" id="IPR036259">
    <property type="entry name" value="MFS_trans_sf"/>
</dbReference>
<accession>A0ABV7PBA6</accession>
<keyword evidence="4 5" id="KW-0472">Membrane</keyword>
<keyword evidence="2 5" id="KW-0812">Transmembrane</keyword>
<keyword evidence="8" id="KW-1185">Reference proteome</keyword>
<evidence type="ECO:0000313" key="7">
    <source>
        <dbReference type="EMBL" id="MFC3455388.1"/>
    </source>
</evidence>
<dbReference type="InterPro" id="IPR020846">
    <property type="entry name" value="MFS_dom"/>
</dbReference>
<name>A0ABV7PBA6_9PSEU</name>
<evidence type="ECO:0000313" key="8">
    <source>
        <dbReference type="Proteomes" id="UP001595645"/>
    </source>
</evidence>
<dbReference type="PANTHER" id="PTHR23534:SF1">
    <property type="entry name" value="MAJOR FACILITATOR SUPERFAMILY PROTEIN"/>
    <property type="match status" value="1"/>
</dbReference>
<dbReference type="Gene3D" id="1.20.1250.20">
    <property type="entry name" value="MFS general substrate transporter like domains"/>
    <property type="match status" value="1"/>
</dbReference>
<feature type="transmembrane region" description="Helical" evidence="5">
    <location>
        <begin position="205"/>
        <end position="229"/>
    </location>
</feature>
<protein>
    <submittedName>
        <fullName evidence="7">MFS transporter</fullName>
    </submittedName>
</protein>
<dbReference type="InterPro" id="IPR011701">
    <property type="entry name" value="MFS"/>
</dbReference>